<keyword evidence="2" id="KW-1185">Reference proteome</keyword>
<dbReference type="EMBL" id="JAUEPU010000003">
    <property type="protein sequence ID" value="KAK0503757.1"/>
    <property type="molecule type" value="Genomic_DNA"/>
</dbReference>
<name>A0AA39UUF9_9AGAR</name>
<dbReference type="AlphaFoldDB" id="A0AA39UUF9"/>
<evidence type="ECO:0000313" key="2">
    <source>
        <dbReference type="Proteomes" id="UP001175228"/>
    </source>
</evidence>
<sequence length="189" mass="21494">MNSNSNNNTTMDPAAQVGFLRHLGNIFKQSLYTGEMNQFMEELYRLWFHDWPEAPEDVQWQKNSLHHAMLAISHECLPDLMFIEDGVTLQFMPVPDNEVSSVVTTMGTAPIAHRCLLSPNTMHDHPTHNIDQSFLFAIQDAAWDVHVDRLWFGWGATGDGDGPDYISRDWAHYIDATVAAQHKVLVDSE</sequence>
<proteinExistence type="predicted"/>
<comment type="caution">
    <text evidence="1">The sequence shown here is derived from an EMBL/GenBank/DDBJ whole genome shotgun (WGS) entry which is preliminary data.</text>
</comment>
<protein>
    <submittedName>
        <fullName evidence="1">Uncharacterized protein</fullName>
    </submittedName>
</protein>
<organism evidence="1 2">
    <name type="scientific">Armillaria luteobubalina</name>
    <dbReference type="NCBI Taxonomy" id="153913"/>
    <lineage>
        <taxon>Eukaryota</taxon>
        <taxon>Fungi</taxon>
        <taxon>Dikarya</taxon>
        <taxon>Basidiomycota</taxon>
        <taxon>Agaricomycotina</taxon>
        <taxon>Agaricomycetes</taxon>
        <taxon>Agaricomycetidae</taxon>
        <taxon>Agaricales</taxon>
        <taxon>Marasmiineae</taxon>
        <taxon>Physalacriaceae</taxon>
        <taxon>Armillaria</taxon>
    </lineage>
</organism>
<gene>
    <name evidence="1" type="ORF">EDD18DRAFT_1099082</name>
</gene>
<accession>A0AA39UUF9</accession>
<evidence type="ECO:0000313" key="1">
    <source>
        <dbReference type="EMBL" id="KAK0503757.1"/>
    </source>
</evidence>
<reference evidence="1" key="1">
    <citation type="submission" date="2023-06" db="EMBL/GenBank/DDBJ databases">
        <authorList>
            <consortium name="Lawrence Berkeley National Laboratory"/>
            <person name="Ahrendt S."/>
            <person name="Sahu N."/>
            <person name="Indic B."/>
            <person name="Wong-Bajracharya J."/>
            <person name="Merenyi Z."/>
            <person name="Ke H.-M."/>
            <person name="Monk M."/>
            <person name="Kocsube S."/>
            <person name="Drula E."/>
            <person name="Lipzen A."/>
            <person name="Balint B."/>
            <person name="Henrissat B."/>
            <person name="Andreopoulos B."/>
            <person name="Martin F.M."/>
            <person name="Harder C.B."/>
            <person name="Rigling D."/>
            <person name="Ford K.L."/>
            <person name="Foster G.D."/>
            <person name="Pangilinan J."/>
            <person name="Papanicolaou A."/>
            <person name="Barry K."/>
            <person name="LaButti K."/>
            <person name="Viragh M."/>
            <person name="Koriabine M."/>
            <person name="Yan M."/>
            <person name="Riley R."/>
            <person name="Champramary S."/>
            <person name="Plett K.L."/>
            <person name="Tsai I.J."/>
            <person name="Slot J."/>
            <person name="Sipos G."/>
            <person name="Plett J."/>
            <person name="Nagy L.G."/>
            <person name="Grigoriev I.V."/>
        </authorList>
    </citation>
    <scope>NUCLEOTIDE SEQUENCE</scope>
    <source>
        <strain evidence="1">HWK02</strain>
    </source>
</reference>
<dbReference type="Proteomes" id="UP001175228">
    <property type="component" value="Unassembled WGS sequence"/>
</dbReference>